<evidence type="ECO:0000259" key="3">
    <source>
        <dbReference type="PROSITE" id="PS50003"/>
    </source>
</evidence>
<feature type="compositionally biased region" description="Polar residues" evidence="2">
    <location>
        <begin position="1059"/>
        <end position="1074"/>
    </location>
</feature>
<feature type="region of interest" description="Disordered" evidence="2">
    <location>
        <begin position="820"/>
        <end position="857"/>
    </location>
</feature>
<feature type="compositionally biased region" description="Basic and acidic residues" evidence="2">
    <location>
        <begin position="654"/>
        <end position="678"/>
    </location>
</feature>
<feature type="domain" description="PH" evidence="3">
    <location>
        <begin position="1114"/>
        <end position="1229"/>
    </location>
</feature>
<dbReference type="OrthoDB" id="10691377at2759"/>
<feature type="region of interest" description="Disordered" evidence="2">
    <location>
        <begin position="1374"/>
        <end position="1448"/>
    </location>
</feature>
<dbReference type="Gene3D" id="2.30.29.30">
    <property type="entry name" value="Pleckstrin-homology domain (PH domain)/Phosphotyrosine-binding domain (PTB)"/>
    <property type="match status" value="2"/>
</dbReference>
<dbReference type="SUPFAM" id="SSF50729">
    <property type="entry name" value="PH domain-like"/>
    <property type="match status" value="2"/>
</dbReference>
<feature type="compositionally biased region" description="Polar residues" evidence="2">
    <location>
        <begin position="1009"/>
        <end position="1029"/>
    </location>
</feature>
<feature type="compositionally biased region" description="Low complexity" evidence="2">
    <location>
        <begin position="1381"/>
        <end position="1413"/>
    </location>
</feature>
<feature type="compositionally biased region" description="Basic and acidic residues" evidence="2">
    <location>
        <begin position="234"/>
        <end position="303"/>
    </location>
</feature>
<dbReference type="InterPro" id="IPR001849">
    <property type="entry name" value="PH_domain"/>
</dbReference>
<keyword evidence="1" id="KW-0175">Coiled coil</keyword>
<dbReference type="Pfam" id="PF00169">
    <property type="entry name" value="PH"/>
    <property type="match status" value="2"/>
</dbReference>
<feature type="compositionally biased region" description="Acidic residues" evidence="2">
    <location>
        <begin position="1601"/>
        <end position="1626"/>
    </location>
</feature>
<feature type="region of interest" description="Disordered" evidence="2">
    <location>
        <begin position="1732"/>
        <end position="1776"/>
    </location>
</feature>
<feature type="compositionally biased region" description="Basic and acidic residues" evidence="2">
    <location>
        <begin position="706"/>
        <end position="720"/>
    </location>
</feature>
<gene>
    <name evidence="4" type="ORF">BSAL_13620</name>
</gene>
<proteinExistence type="predicted"/>
<accession>A0A0S4JCI4</accession>
<feature type="region of interest" description="Disordered" evidence="2">
    <location>
        <begin position="1254"/>
        <end position="1285"/>
    </location>
</feature>
<keyword evidence="5" id="KW-1185">Reference proteome</keyword>
<protein>
    <recommendedName>
        <fullName evidence="3">PH domain-containing protein</fullName>
    </recommendedName>
</protein>
<feature type="domain" description="PH" evidence="3">
    <location>
        <begin position="8"/>
        <end position="118"/>
    </location>
</feature>
<feature type="compositionally biased region" description="Basic and acidic residues" evidence="2">
    <location>
        <begin position="1427"/>
        <end position="1447"/>
    </location>
</feature>
<feature type="region of interest" description="Disordered" evidence="2">
    <location>
        <begin position="1582"/>
        <end position="1661"/>
    </location>
</feature>
<dbReference type="SMART" id="SM00233">
    <property type="entry name" value="PH"/>
    <property type="match status" value="3"/>
</dbReference>
<evidence type="ECO:0000313" key="4">
    <source>
        <dbReference type="EMBL" id="CUG88085.1"/>
    </source>
</evidence>
<evidence type="ECO:0000256" key="2">
    <source>
        <dbReference type="SAM" id="MobiDB-lite"/>
    </source>
</evidence>
<name>A0A0S4JCI4_BODSA</name>
<feature type="region of interest" description="Disordered" evidence="2">
    <location>
        <begin position="646"/>
        <end position="720"/>
    </location>
</feature>
<dbReference type="CDD" id="cd00821">
    <property type="entry name" value="PH"/>
    <property type="match status" value="1"/>
</dbReference>
<dbReference type="Proteomes" id="UP000051952">
    <property type="component" value="Unassembled WGS sequence"/>
</dbReference>
<organism evidence="4 5">
    <name type="scientific">Bodo saltans</name>
    <name type="common">Flagellated protozoan</name>
    <dbReference type="NCBI Taxonomy" id="75058"/>
    <lineage>
        <taxon>Eukaryota</taxon>
        <taxon>Discoba</taxon>
        <taxon>Euglenozoa</taxon>
        <taxon>Kinetoplastea</taxon>
        <taxon>Metakinetoplastina</taxon>
        <taxon>Eubodonida</taxon>
        <taxon>Bodonidae</taxon>
        <taxon>Bodo</taxon>
    </lineage>
</organism>
<feature type="region of interest" description="Disordered" evidence="2">
    <location>
        <begin position="208"/>
        <end position="303"/>
    </location>
</feature>
<dbReference type="VEuPathDB" id="TriTrypDB:BSAL_13620"/>
<feature type="compositionally biased region" description="Polar residues" evidence="2">
    <location>
        <begin position="208"/>
        <end position="222"/>
    </location>
</feature>
<dbReference type="PROSITE" id="PS50003">
    <property type="entry name" value="PH_DOMAIN"/>
    <property type="match status" value="2"/>
</dbReference>
<feature type="compositionally biased region" description="Polar residues" evidence="2">
    <location>
        <begin position="696"/>
        <end position="705"/>
    </location>
</feature>
<feature type="region of interest" description="Disordered" evidence="2">
    <location>
        <begin position="966"/>
        <end position="1097"/>
    </location>
</feature>
<feature type="compositionally biased region" description="Low complexity" evidence="2">
    <location>
        <begin position="1740"/>
        <end position="1764"/>
    </location>
</feature>
<evidence type="ECO:0000313" key="5">
    <source>
        <dbReference type="Proteomes" id="UP000051952"/>
    </source>
</evidence>
<feature type="compositionally biased region" description="Polar residues" evidence="2">
    <location>
        <begin position="1414"/>
        <end position="1425"/>
    </location>
</feature>
<reference evidence="5" key="1">
    <citation type="submission" date="2015-09" db="EMBL/GenBank/DDBJ databases">
        <authorList>
            <consortium name="Pathogen Informatics"/>
        </authorList>
    </citation>
    <scope>NUCLEOTIDE SEQUENCE [LARGE SCALE GENOMIC DNA]</scope>
    <source>
        <strain evidence="5">Lake Konstanz</strain>
    </source>
</reference>
<dbReference type="EMBL" id="CYKH01001615">
    <property type="protein sequence ID" value="CUG88085.1"/>
    <property type="molecule type" value="Genomic_DNA"/>
</dbReference>
<feature type="compositionally biased region" description="Acidic residues" evidence="2">
    <location>
        <begin position="1260"/>
        <end position="1285"/>
    </location>
</feature>
<dbReference type="InterPro" id="IPR011993">
    <property type="entry name" value="PH-like_dom_sf"/>
</dbReference>
<feature type="coiled-coil region" evidence="1">
    <location>
        <begin position="417"/>
        <end position="444"/>
    </location>
</feature>
<evidence type="ECO:0000256" key="1">
    <source>
        <dbReference type="SAM" id="Coils"/>
    </source>
</evidence>
<sequence>MFADHTAVLQKGSWMHKPGSKGSGFRIGGSKWNKRYVWVENNAIHYGGAPRKPEKSVPLNELKAVRVCTEREINDEKGPSQFSKNGWRLSTRDKVIIFVAEQLSDRDAWVVGLNTFLHRAHNSELDDDDEATYRQLQEESSRTFNDRRSMSVYSAANFDSDDVEQLFEEEDAVRPRIEEMFRRGLADFRTKFYDEMDEAITAETASVMRSRSQSMAYMSRSPSVLRPDDEEDSNERQQQRAREESERQRVADEQRRQKETEDAEHQRALDEQRRLEAAEEAERQAAVEEQRKQQEAEEAEQQRLAEEELKQRVAAHIQQCIEAQNSLADLEATARLSIDDEFTAVQSELSSHERRSHASVIAQEEQRQAELAAAAKQLQEEARFDLFGKETETRNQIEFGEERDIAVILDARAVAFARAQKRERKRLDDERQAMEKRFVSEQREVSNEESSARKDIVQDEIAICVGIRDSHNSSLQAIRIALAQQLQDENERFEAAQAEDRLQFISREAAQRGEQTAQEATAFAELVTSGAQEHVDATQRGEARIQLEFERHQQQLEADRQDLFDEEALERNETESEALDTFEGLASQVVAGERSANAATVKRVAAEAEALRLQQHEACNQLFEEEAGQRNNVSLDETKQWSKSVVNAAQASRRKAEQATRDRVARTAAEDKKSREAMTNDESTGRQTLRNEEASARSTLNTAATKSKDQARKRESHRKSLEVAARLHEEHEEEEARLAHLAAQTSEWIFLSRSLSIVWNAHYGIANLVEKEISDFTALQISMDCGVDEANEATSKREAAVARFVSSEEDSRSELIAEEEEEAGHLTEAQARDQQSAHSREDERVRQTKQFVSHSDQAHDELLAAEIRDRETLLAQADESVANVELVIAHRQQDAATVRLRTHEVERKSLARSEAEGRIEAEEEAENEFTELTEACNVGRDRIEVRVKAKHEAFSAQLNALLEDERNARSQSVTTSEREERSALDHSFVSETPLKANQQEAHITEATKDLSTSSSPSPTRDAQPVTEQQHATRAEESSPGKTSSLGDEPPQNRDDDRASVSSRGTSDTASTRNSMNRRSRAQTITMRQEAQEAAAKAQKAAEEQYHAERAILEQFVKKGCWMYKPGSSQTSGASSRWFGGSKWNKRYVWVNGNAVLYGEKQEKPEKPLSFSSLRKVSLVSALDAERENCPKELRSFVWKLASIEKVIYFACQSERDRNNWIKYLEVHTKQQDMESTIGSVRSFAPSNSLQYEQSGWNVGEDYDGEDFEYDEEGEEEEGDDELVDPFDEGDALNNTTTSTAGGTNGGVFVAHGAAVEHLDDDTELPQTFEGWCNLLQTEQAREREDLEEAEERHRARLLRESKTVVVSARESTLSFDDCGATPSSSPQTSQQSQQRNQSNAGASGPAATSSSAGDNNSAPSSQAPSVTRRDRGQTMARRDEAAQKRADAAAAALAAETAERERIVTAGSWMYKPRSKSATSSIMRSISSIGGSSWNKRFMWIDLKKSRILYGEKPGKPEKEVPLKAIQSIYALPPDVMKREGAPKNLWTLGFKISADDRTILWAATDSKIRKAFIDYLTPAAKRQPSGLQPRAQAYGSLNNDLDDEDLEDPFADDYDDEDYDPDYDEEARRDEEANQDNVGGPTTKKARNGGPRGSHQVSRSLAKEPVVPLMSMGMFLNQLNGFTHVSKEEGLIGVGVANGEGLLIQSAGEVNAHVAGRAAKISSIALALRNGDHKQRHGSQSPAAAPASHSTTQSPRPRASTLSGGAGGGSMTSATSFGHKMAPLNILIEIEGPHHQVRTISVGAASATGDLVCVAVHQNPQR</sequence>